<dbReference type="Proteomes" id="UP000006591">
    <property type="component" value="Chromosome 11"/>
</dbReference>
<dbReference type="Gramene" id="ONIVA11G09820.1">
    <property type="protein sequence ID" value="ONIVA11G09820.1"/>
    <property type="gene ID" value="ONIVA11G09820"/>
</dbReference>
<reference evidence="3" key="2">
    <citation type="submission" date="2018-04" db="EMBL/GenBank/DDBJ databases">
        <title>OnivRS2 (Oryza nivara Reference Sequence Version 2).</title>
        <authorList>
            <person name="Zhang J."/>
            <person name="Kudrna D."/>
            <person name="Lee S."/>
            <person name="Talag J."/>
            <person name="Rajasekar S."/>
            <person name="Welchert J."/>
            <person name="Hsing Y.-I."/>
            <person name="Wing R.A."/>
        </authorList>
    </citation>
    <scope>NUCLEOTIDE SEQUENCE [LARGE SCALE GENOMIC DNA]</scope>
    <source>
        <strain evidence="3">SL10</strain>
    </source>
</reference>
<name>A0A0E0J0T8_ORYNI</name>
<sequence length="258" mass="28711">MALPVYGGCQCWETALIVQAYCSSGLTKEFAATLRKAHDFIKNSQVTKNCPSYSSFYRERSKGSWTLTNGENGWPIADTTAECLKAILLLSKIPSNQVGDSIKEERLFDAVDCLLSFVNKDGTLSSAESKRTTPWVEEYVDSGRPHAVNTAWAMLGLIYAGHVEIDPIPLHRAAMELIHMQLDTGEFPQQEIVGSFNSSLFFNYPNYRNLFPIWALGEFRHRLLAKKGVATMVLVVVRGEALRARVLRAGACSVSSRR</sequence>
<dbReference type="GO" id="GO:0005811">
    <property type="term" value="C:lipid droplet"/>
    <property type="evidence" value="ECO:0007669"/>
    <property type="project" value="InterPro"/>
</dbReference>
<evidence type="ECO:0000313" key="4">
    <source>
        <dbReference type="Proteomes" id="UP000006591"/>
    </source>
</evidence>
<evidence type="ECO:0000313" key="3">
    <source>
        <dbReference type="EnsemblPlants" id="ONIVA11G09820.1"/>
    </source>
</evidence>
<keyword evidence="4" id="KW-1185">Reference proteome</keyword>
<dbReference type="STRING" id="4536.A0A0E0J0T8"/>
<dbReference type="InterPro" id="IPR008930">
    <property type="entry name" value="Terpenoid_cyclase/PrenylTrfase"/>
</dbReference>
<dbReference type="SUPFAM" id="SSF48239">
    <property type="entry name" value="Terpenoid cyclases/Protein prenyltransferases"/>
    <property type="match status" value="1"/>
</dbReference>
<evidence type="ECO:0000259" key="2">
    <source>
        <dbReference type="Pfam" id="PF13243"/>
    </source>
</evidence>
<reference evidence="3" key="1">
    <citation type="submission" date="2015-04" db="UniProtKB">
        <authorList>
            <consortium name="EnsemblPlants"/>
        </authorList>
    </citation>
    <scope>IDENTIFICATION</scope>
    <source>
        <strain evidence="3">SL10</strain>
    </source>
</reference>
<protein>
    <recommendedName>
        <fullName evidence="2">Squalene cyclase C-terminal domain-containing protein</fullName>
    </recommendedName>
</protein>
<dbReference type="Gene3D" id="1.50.10.20">
    <property type="match status" value="2"/>
</dbReference>
<dbReference type="eggNOG" id="KOG0497">
    <property type="taxonomic scope" value="Eukaryota"/>
</dbReference>
<organism evidence="3">
    <name type="scientific">Oryza nivara</name>
    <name type="common">Indian wild rice</name>
    <name type="synonym">Oryza sativa f. spontanea</name>
    <dbReference type="NCBI Taxonomy" id="4536"/>
    <lineage>
        <taxon>Eukaryota</taxon>
        <taxon>Viridiplantae</taxon>
        <taxon>Streptophyta</taxon>
        <taxon>Embryophyta</taxon>
        <taxon>Tracheophyta</taxon>
        <taxon>Spermatophyta</taxon>
        <taxon>Magnoliopsida</taxon>
        <taxon>Liliopsida</taxon>
        <taxon>Poales</taxon>
        <taxon>Poaceae</taxon>
        <taxon>BOP clade</taxon>
        <taxon>Oryzoideae</taxon>
        <taxon>Oryzeae</taxon>
        <taxon>Oryzinae</taxon>
        <taxon>Oryza</taxon>
    </lineage>
</organism>
<keyword evidence="1" id="KW-0677">Repeat</keyword>
<dbReference type="AlphaFoldDB" id="A0A0E0J0T8"/>
<dbReference type="GO" id="GO:0016866">
    <property type="term" value="F:intramolecular transferase activity"/>
    <property type="evidence" value="ECO:0007669"/>
    <property type="project" value="InterPro"/>
</dbReference>
<proteinExistence type="predicted"/>
<dbReference type="EnsemblPlants" id="ONIVA11G09820.1">
    <property type="protein sequence ID" value="ONIVA11G09820.1"/>
    <property type="gene ID" value="ONIVA11G09820"/>
</dbReference>
<dbReference type="GO" id="GO:0016104">
    <property type="term" value="P:triterpenoid biosynthetic process"/>
    <property type="evidence" value="ECO:0007669"/>
    <property type="project" value="InterPro"/>
</dbReference>
<dbReference type="InterPro" id="IPR018333">
    <property type="entry name" value="Squalene_cyclase"/>
</dbReference>
<dbReference type="PANTHER" id="PTHR11764">
    <property type="entry name" value="TERPENE CYCLASE/MUTASE FAMILY MEMBER"/>
    <property type="match status" value="1"/>
</dbReference>
<feature type="domain" description="Squalene cyclase C-terminal" evidence="2">
    <location>
        <begin position="97"/>
        <end position="220"/>
    </location>
</feature>
<dbReference type="Pfam" id="PF13243">
    <property type="entry name" value="SQHop_cyclase_C"/>
    <property type="match status" value="1"/>
</dbReference>
<dbReference type="PANTHER" id="PTHR11764:SF38">
    <property type="entry name" value="TERPENE CYCLASE_MUTASE FAMILY MEMBER"/>
    <property type="match status" value="1"/>
</dbReference>
<evidence type="ECO:0000256" key="1">
    <source>
        <dbReference type="ARBA" id="ARBA00022737"/>
    </source>
</evidence>
<dbReference type="HOGENOM" id="CLU_1079206_0_0_1"/>
<dbReference type="InterPro" id="IPR032696">
    <property type="entry name" value="SQ_cyclase_C"/>
</dbReference>
<accession>A0A0E0J0T8</accession>